<dbReference type="EMBL" id="VSSQ01117702">
    <property type="protein sequence ID" value="MPN52015.1"/>
    <property type="molecule type" value="Genomic_DNA"/>
</dbReference>
<gene>
    <name evidence="1" type="ORF">SDC9_199667</name>
</gene>
<accession>A0A645IL23</accession>
<organism evidence="1">
    <name type="scientific">bioreactor metagenome</name>
    <dbReference type="NCBI Taxonomy" id="1076179"/>
    <lineage>
        <taxon>unclassified sequences</taxon>
        <taxon>metagenomes</taxon>
        <taxon>ecological metagenomes</taxon>
    </lineage>
</organism>
<protein>
    <submittedName>
        <fullName evidence="1">Uncharacterized protein</fullName>
    </submittedName>
</protein>
<dbReference type="AlphaFoldDB" id="A0A645IL23"/>
<name>A0A645IL23_9ZZZZ</name>
<proteinExistence type="predicted"/>
<reference evidence="1" key="1">
    <citation type="submission" date="2019-08" db="EMBL/GenBank/DDBJ databases">
        <authorList>
            <person name="Kucharzyk K."/>
            <person name="Murdoch R.W."/>
            <person name="Higgins S."/>
            <person name="Loffler F."/>
        </authorList>
    </citation>
    <scope>NUCLEOTIDE SEQUENCE</scope>
</reference>
<comment type="caution">
    <text evidence="1">The sequence shown here is derived from an EMBL/GenBank/DDBJ whole genome shotgun (WGS) entry which is preliminary data.</text>
</comment>
<evidence type="ECO:0000313" key="1">
    <source>
        <dbReference type="EMBL" id="MPN52015.1"/>
    </source>
</evidence>
<sequence length="39" mass="4437">MESGKKTDSNEFRDQKAENGYISLSVGSGKYRFETGYKK</sequence>